<feature type="binding site" evidence="10">
    <location>
        <position position="659"/>
    </location>
    <ligand>
        <name>Zn(2+)</name>
        <dbReference type="ChEBI" id="CHEBI:29105"/>
        <note>catalytic</note>
    </ligand>
</feature>
<evidence type="ECO:0000313" key="17">
    <source>
        <dbReference type="Proteomes" id="UP000182149"/>
    </source>
</evidence>
<dbReference type="RefSeq" id="WP_071874364.1">
    <property type="nucleotide sequence ID" value="NZ_JBHSHF010000020.1"/>
</dbReference>
<evidence type="ECO:0000256" key="5">
    <source>
        <dbReference type="ARBA" id="ARBA00022605"/>
    </source>
</evidence>
<keyword evidence="8 10" id="KW-0862">Zinc</keyword>
<evidence type="ECO:0000256" key="8">
    <source>
        <dbReference type="ARBA" id="ARBA00022833"/>
    </source>
</evidence>
<dbReference type="Proteomes" id="UP000182149">
    <property type="component" value="Unassembled WGS sequence"/>
</dbReference>
<dbReference type="SUPFAM" id="SSF51726">
    <property type="entry name" value="UROD/MetE-like"/>
    <property type="match status" value="2"/>
</dbReference>
<feature type="binding site" evidence="10">
    <location>
        <position position="720"/>
    </location>
    <ligand>
        <name>Zn(2+)</name>
        <dbReference type="ChEBI" id="CHEBI:29105"/>
        <note>catalytic</note>
    </ligand>
</feature>
<feature type="binding site" evidence="11">
    <location>
        <position position="119"/>
    </location>
    <ligand>
        <name>5-methyltetrahydropteroyltri-L-glutamate</name>
        <dbReference type="ChEBI" id="CHEBI:58207"/>
    </ligand>
</feature>
<evidence type="ECO:0000256" key="6">
    <source>
        <dbReference type="ARBA" id="ARBA00022679"/>
    </source>
</evidence>
<feature type="binding site" evidence="12">
    <location>
        <position position="637"/>
    </location>
    <ligand>
        <name>Zn(2+)</name>
        <dbReference type="ChEBI" id="CHEBI:29105"/>
        <label>1</label>
        <note>catalytic</note>
    </ligand>
</feature>
<keyword evidence="4 10" id="KW-0489">Methyltransferase</keyword>
<keyword evidence="6 10" id="KW-0808">Transferase</keyword>
<dbReference type="GO" id="GO:0003871">
    <property type="term" value="F:5-methyltetrahydropteroyltriglutamate-homocysteine S-methyltransferase activity"/>
    <property type="evidence" value="ECO:0007669"/>
    <property type="project" value="UniProtKB-UniRule"/>
</dbReference>
<sequence length="748" mass="85090">MTTTIIGFPRIGEQRELKYTTEKYFRHEMNAEELEAFGKSLRQKHWNLIKDSGVDTIPSNDFSFYDTTLDTAFLLNLVPEVLATIELSDLDKYFALARGYQGEKGDIKARPMKKWFNTNYHYIAPKIELNTDIQLVGTKIFDEYVEAKELGIETRPVILGPYSLLHLSELDEGVNRQAVIEAFVVAYKAVFTRLTTLGAEWIQLDEPALVKDLTSDEIAEFEGIYQSLLADETIKVLLQTYFGDVRDIYETLIALPFAGIGLDFIEGIQNKALVQKGFPKDKILVAGVVNGKNIWRNNYQTTLDLLTELDVKNVVLSTSCSLLHVPFTTENETFPAEIKEHFAFAKEKLTELLELNAILAGNGQDELAANQALFTKERFVKNKALSQKIANLTEKDFTRTPAFAEREVLQKAQFNLPVLPTTTIGSFPQTKEVKQTRAKFTRQEITQEAYDNYIAAQIDDWLAWQTSIDLDILVHGEFERNDMVEYFGQNLSGYLFSQNGWVQSYGTRGVKPPIIWGDVVREQAITVKWSQYAQSQTDKIVKGMLTGPVTILNWSFPREDISLRESTLQIAFAIQEEVLDLEANGIQMIQIDEAALREKLPLRKTDWYEEYLEWAIPAFRLVHNKVQAKTQIHTHMCYSEFTDIISAIDQMDADVISFEASRSNLAILDELQRQNFKTQVGPGVYDIHSPRVPSVEEITQTIETILTKVPLEKVWINPDCGLKTRGVPETRASLANMTEAVKEIRKGL</sequence>
<feature type="binding site" evidence="10">
    <location>
        <position position="114"/>
    </location>
    <ligand>
        <name>5-methyltetrahydropteroyltri-L-glutamate</name>
        <dbReference type="ChEBI" id="CHEBI:58207"/>
    </ligand>
</feature>
<dbReference type="Pfam" id="PF08267">
    <property type="entry name" value="Meth_synt_1"/>
    <property type="match status" value="1"/>
</dbReference>
<dbReference type="InterPro" id="IPR002629">
    <property type="entry name" value="Met_Synth_C/arc"/>
</dbReference>
<comment type="caution">
    <text evidence="16">The sequence shown here is derived from an EMBL/GenBank/DDBJ whole genome shotgun (WGS) entry which is preliminary data.</text>
</comment>
<feature type="binding site" evidence="10">
    <location>
        <position position="598"/>
    </location>
    <ligand>
        <name>5-methyltetrahydropteroyltri-L-glutamate</name>
        <dbReference type="ChEBI" id="CHEBI:58207"/>
    </ligand>
</feature>
<dbReference type="EC" id="2.1.1.14" evidence="10"/>
<evidence type="ECO:0000259" key="15">
    <source>
        <dbReference type="Pfam" id="PF08267"/>
    </source>
</evidence>
<dbReference type="CDD" id="cd03311">
    <property type="entry name" value="CIMS_C_terminal_like"/>
    <property type="match status" value="1"/>
</dbReference>
<comment type="function">
    <text evidence="1 10">Catalyzes the transfer of a methyl group from 5-methyltetrahydrofolate to homocysteine resulting in methionine formation.</text>
</comment>
<evidence type="ECO:0000256" key="3">
    <source>
        <dbReference type="ARBA" id="ARBA00009553"/>
    </source>
</evidence>
<evidence type="ECO:0000256" key="2">
    <source>
        <dbReference type="ARBA" id="ARBA00004681"/>
    </source>
</evidence>
<feature type="domain" description="Cobalamin-independent methionine synthase MetE N-terminal" evidence="15">
    <location>
        <begin position="3"/>
        <end position="310"/>
    </location>
</feature>
<protein>
    <recommendedName>
        <fullName evidence="10">5-methyltetrahydropteroyltriglutamate--homocysteine methyltransferase</fullName>
        <ecNumber evidence="10">2.1.1.14</ecNumber>
    </recommendedName>
    <alternativeName>
        <fullName evidence="10">Cobalamin-independent methionine synthase</fullName>
    </alternativeName>
    <alternativeName>
        <fullName evidence="10">Methionine synthase, vitamin-B12 independent isozyme</fullName>
    </alternativeName>
</protein>
<feature type="binding site" evidence="10">
    <location>
        <position position="635"/>
    </location>
    <ligand>
        <name>Zn(2+)</name>
        <dbReference type="ChEBI" id="CHEBI:29105"/>
        <note>catalytic</note>
    </ligand>
</feature>
<feature type="binding site" evidence="10">
    <location>
        <begin position="15"/>
        <end position="18"/>
    </location>
    <ligand>
        <name>5-methyltetrahydropteroyltri-L-glutamate</name>
        <dbReference type="ChEBI" id="CHEBI:58207"/>
    </ligand>
</feature>
<feature type="binding site" evidence="10 11">
    <location>
        <position position="477"/>
    </location>
    <ligand>
        <name>L-methionine</name>
        <dbReference type="ChEBI" id="CHEBI:57844"/>
    </ligand>
</feature>
<dbReference type="GO" id="GO:0032259">
    <property type="term" value="P:methylation"/>
    <property type="evidence" value="ECO:0007669"/>
    <property type="project" value="UniProtKB-KW"/>
</dbReference>
<feature type="active site" description="Proton donor" evidence="10 13">
    <location>
        <position position="688"/>
    </location>
</feature>
<accession>A0A1L8QUI0</accession>
<comment type="pathway">
    <text evidence="2 10">Amino-acid biosynthesis; L-methionine biosynthesis via de novo pathway; L-methionine from L-homocysteine (MetE route): step 1/1.</text>
</comment>
<feature type="binding site" evidence="11">
    <location>
        <position position="18"/>
    </location>
    <ligand>
        <name>5-methyltetrahydropteroyltri-L-glutamate</name>
        <dbReference type="ChEBI" id="CHEBI:58207"/>
    </ligand>
</feature>
<dbReference type="NCBIfam" id="TIGR01371">
    <property type="entry name" value="met_syn_B12ind"/>
    <property type="match status" value="1"/>
</dbReference>
<dbReference type="PIRSF" id="PIRSF000382">
    <property type="entry name" value="MeTrfase_B12_ind"/>
    <property type="match status" value="1"/>
</dbReference>
<dbReference type="PANTHER" id="PTHR30519">
    <property type="entry name" value="5-METHYLTETRAHYDROPTEROYLTRIGLUTAMATE--HOMOCYSTEINE METHYLTRANSFERASE"/>
    <property type="match status" value="1"/>
</dbReference>
<feature type="binding site" evidence="10 11">
    <location>
        <position position="592"/>
    </location>
    <ligand>
        <name>L-methionine</name>
        <dbReference type="ChEBI" id="CHEBI:57844"/>
    </ligand>
</feature>
<feature type="domain" description="Cobalamin-independent methionine synthase MetE C-terminal/archaeal" evidence="14">
    <location>
        <begin position="419"/>
        <end position="742"/>
    </location>
</feature>
<dbReference type="EMBL" id="JXKD01000004">
    <property type="protein sequence ID" value="OJG11158.1"/>
    <property type="molecule type" value="Genomic_DNA"/>
</dbReference>
<comment type="similarity">
    <text evidence="3 10">Belongs to the vitamin-B12 independent methionine synthase family.</text>
</comment>
<organism evidence="16 17">
    <name type="scientific">Enterococcus aquimarinus</name>
    <dbReference type="NCBI Taxonomy" id="328396"/>
    <lineage>
        <taxon>Bacteria</taxon>
        <taxon>Bacillati</taxon>
        <taxon>Bacillota</taxon>
        <taxon>Bacilli</taxon>
        <taxon>Lactobacillales</taxon>
        <taxon>Enterococcaceae</taxon>
        <taxon>Enterococcus</taxon>
    </lineage>
</organism>
<dbReference type="InterPro" id="IPR038071">
    <property type="entry name" value="UROD/MetE-like_sf"/>
</dbReference>
<dbReference type="Gene3D" id="3.20.20.210">
    <property type="match status" value="2"/>
</dbReference>
<comment type="cofactor">
    <cofactor evidence="10">
        <name>Zn(2+)</name>
        <dbReference type="ChEBI" id="CHEBI:29105"/>
    </cofactor>
    <text evidence="10">Binds 1 zinc ion per subunit.</text>
</comment>
<evidence type="ECO:0000256" key="12">
    <source>
        <dbReference type="PIRSR" id="PIRSR000382-2"/>
    </source>
</evidence>
<comment type="caution">
    <text evidence="10">Lacks conserved residue(s) required for the propagation of feature annotation.</text>
</comment>
<evidence type="ECO:0000256" key="10">
    <source>
        <dbReference type="HAMAP-Rule" id="MF_00172"/>
    </source>
</evidence>
<comment type="catalytic activity">
    <reaction evidence="10">
        <text>5-methyltetrahydropteroyltri-L-glutamate + L-homocysteine = tetrahydropteroyltri-L-glutamate + L-methionine</text>
        <dbReference type="Rhea" id="RHEA:21196"/>
        <dbReference type="ChEBI" id="CHEBI:57844"/>
        <dbReference type="ChEBI" id="CHEBI:58140"/>
        <dbReference type="ChEBI" id="CHEBI:58199"/>
        <dbReference type="ChEBI" id="CHEBI:58207"/>
        <dbReference type="EC" id="2.1.1.14"/>
    </reaction>
</comment>
<feature type="binding site" evidence="10 11">
    <location>
        <position position="592"/>
    </location>
    <ligand>
        <name>L-homocysteine</name>
        <dbReference type="ChEBI" id="CHEBI:58199"/>
    </ligand>
</feature>
<dbReference type="InterPro" id="IPR006276">
    <property type="entry name" value="Cobalamin-indep_Met_synthase"/>
</dbReference>
<feature type="binding site" evidence="10">
    <location>
        <position position="637"/>
    </location>
    <ligand>
        <name>Zn(2+)</name>
        <dbReference type="ChEBI" id="CHEBI:29105"/>
        <note>catalytic</note>
    </ligand>
</feature>
<keyword evidence="7 10" id="KW-0479">Metal-binding</keyword>
<keyword evidence="5 10" id="KW-0028">Amino-acid biosynthesis</keyword>
<feature type="binding site" evidence="10 11">
    <location>
        <begin position="424"/>
        <end position="426"/>
    </location>
    <ligand>
        <name>L-methionine</name>
        <dbReference type="ChEBI" id="CHEBI:57844"/>
    </ligand>
</feature>
<dbReference type="Pfam" id="PF01717">
    <property type="entry name" value="Meth_synt_2"/>
    <property type="match status" value="1"/>
</dbReference>
<dbReference type="OrthoDB" id="244285at2"/>
<dbReference type="GO" id="GO:0009086">
    <property type="term" value="P:methionine biosynthetic process"/>
    <property type="evidence" value="ECO:0007669"/>
    <property type="project" value="UniProtKB-UniRule"/>
</dbReference>
<evidence type="ECO:0000256" key="9">
    <source>
        <dbReference type="ARBA" id="ARBA00023167"/>
    </source>
</evidence>
<evidence type="ECO:0000256" key="1">
    <source>
        <dbReference type="ARBA" id="ARBA00002777"/>
    </source>
</evidence>
<keyword evidence="10" id="KW-0677">Repeat</keyword>
<proteinExistence type="inferred from homology"/>
<evidence type="ECO:0000313" key="16">
    <source>
        <dbReference type="EMBL" id="OJG11158.1"/>
    </source>
</evidence>
<feature type="binding site" evidence="12">
    <location>
        <position position="635"/>
    </location>
    <ligand>
        <name>Zn(2+)</name>
        <dbReference type="ChEBI" id="CHEBI:29105"/>
        <label>1</label>
        <note>catalytic</note>
    </ligand>
</feature>
<evidence type="ECO:0000256" key="7">
    <source>
        <dbReference type="ARBA" id="ARBA00022723"/>
    </source>
</evidence>
<feature type="binding site" evidence="10">
    <location>
        <position position="477"/>
    </location>
    <ligand>
        <name>L-homocysteine</name>
        <dbReference type="ChEBI" id="CHEBI:58199"/>
    </ligand>
</feature>
<name>A0A1L8QUI0_9ENTE</name>
<dbReference type="CDD" id="cd03312">
    <property type="entry name" value="CIMS_N_terminal_like"/>
    <property type="match status" value="1"/>
</dbReference>
<gene>
    <name evidence="10" type="primary">metE</name>
    <name evidence="16" type="ORF">RU93_GL001645</name>
</gene>
<comment type="cofactor">
    <cofactor evidence="12">
        <name>Zn(2+)</name>
        <dbReference type="ChEBI" id="CHEBI:29105"/>
    </cofactor>
    <text evidence="12">Binds 2 Zn(2+) ions per subunit.</text>
</comment>
<feature type="binding site" evidence="10 11">
    <location>
        <position position="554"/>
    </location>
    <ligand>
        <name>5-methyltetrahydropteroyltri-L-glutamate</name>
        <dbReference type="ChEBI" id="CHEBI:58207"/>
    </ligand>
</feature>
<dbReference type="NCBIfam" id="NF003556">
    <property type="entry name" value="PRK05222.1"/>
    <property type="match status" value="1"/>
</dbReference>
<dbReference type="GO" id="GO:0008270">
    <property type="term" value="F:zinc ion binding"/>
    <property type="evidence" value="ECO:0007669"/>
    <property type="project" value="InterPro"/>
</dbReference>
<dbReference type="HAMAP" id="MF_00172">
    <property type="entry name" value="Meth_synth"/>
    <property type="match status" value="1"/>
</dbReference>
<evidence type="ECO:0000256" key="13">
    <source>
        <dbReference type="PIRSR" id="PIRSR000382-3"/>
    </source>
</evidence>
<evidence type="ECO:0000259" key="14">
    <source>
        <dbReference type="Pfam" id="PF01717"/>
    </source>
</evidence>
<dbReference type="AlphaFoldDB" id="A0A1L8QUI0"/>
<reference evidence="16 17" key="1">
    <citation type="submission" date="2014-12" db="EMBL/GenBank/DDBJ databases">
        <title>Draft genome sequences of 29 type strains of Enterococci.</title>
        <authorList>
            <person name="Zhong Z."/>
            <person name="Sun Z."/>
            <person name="Liu W."/>
            <person name="Zhang W."/>
            <person name="Zhang H."/>
        </authorList>
    </citation>
    <scope>NUCLEOTIDE SEQUENCE [LARGE SCALE GENOMIC DNA]</scope>
    <source>
        <strain evidence="16 17">DSM 17690</strain>
    </source>
</reference>
<feature type="binding site" evidence="12">
    <location>
        <position position="720"/>
    </location>
    <ligand>
        <name>Zn(2+)</name>
        <dbReference type="ChEBI" id="CHEBI:29105"/>
        <label>1</label>
        <note>catalytic</note>
    </ligand>
</feature>
<dbReference type="STRING" id="328396.RU93_GL001645"/>
<evidence type="ECO:0000256" key="4">
    <source>
        <dbReference type="ARBA" id="ARBA00022603"/>
    </source>
</evidence>
<dbReference type="InterPro" id="IPR013215">
    <property type="entry name" value="Cbl-indep_Met_Synth_N"/>
</dbReference>
<keyword evidence="9 10" id="KW-0486">Methionine biosynthesis</keyword>
<feature type="binding site" evidence="10 11">
    <location>
        <begin position="424"/>
        <end position="426"/>
    </location>
    <ligand>
        <name>L-homocysteine</name>
        <dbReference type="ChEBI" id="CHEBI:58199"/>
    </ligand>
</feature>
<dbReference type="UniPathway" id="UPA00051">
    <property type="reaction ID" value="UER00082"/>
</dbReference>
<evidence type="ECO:0000256" key="11">
    <source>
        <dbReference type="PIRSR" id="PIRSR000382-1"/>
    </source>
</evidence>
<feature type="binding site" evidence="12">
    <location>
        <position position="659"/>
    </location>
    <ligand>
        <name>Zn(2+)</name>
        <dbReference type="ChEBI" id="CHEBI:29105"/>
        <label>1</label>
        <note>catalytic</note>
    </ligand>
</feature>
<keyword evidence="17" id="KW-1185">Reference proteome</keyword>